<dbReference type="InterPro" id="IPR011009">
    <property type="entry name" value="Kinase-like_dom_sf"/>
</dbReference>
<evidence type="ECO:0000256" key="7">
    <source>
        <dbReference type="ARBA" id="ARBA00047899"/>
    </source>
</evidence>
<gene>
    <name evidence="11" type="ordered locus">KSE_69800</name>
</gene>
<dbReference type="eggNOG" id="COG0515">
    <property type="taxonomic scope" value="Bacteria"/>
</dbReference>
<dbReference type="GO" id="GO:0004674">
    <property type="term" value="F:protein serine/threonine kinase activity"/>
    <property type="evidence" value="ECO:0007669"/>
    <property type="project" value="UniProtKB-KW"/>
</dbReference>
<proteinExistence type="predicted"/>
<dbReference type="Gene3D" id="1.10.510.10">
    <property type="entry name" value="Transferase(Phosphotransferase) domain 1"/>
    <property type="match status" value="1"/>
</dbReference>
<evidence type="ECO:0000313" key="12">
    <source>
        <dbReference type="Proteomes" id="UP000007076"/>
    </source>
</evidence>
<accession>E4NKD0</accession>
<sequence length="785" mass="85551">MLTALRGLTGHSREDTAALRSVLGLLASGPETARRSAGRRAAWRRILQDVPVDERSFDTRFGLGSRTALIARLTDWCTSYRGQDEALRAACADVFGFTGLFLLTLVGLAESEAQRSRVLTTGSAGAAHGADGAALTHDCAAVCAVLVADREVSRVVSAVYAPEPAGPRSAPEDARENAQAVREWRAMSPELRFHRHGSTSVILRGSTAGAVHGVSPSFALKLILYPFTGIETLAKATREYARTYGSAARDLRHLVRVWASHDTWIMMEFIEGRTLAETVRAEAAGRPAGELRLSLDRLREQGVRLFDALAELQQVAADDPSRGGPGGVHADLSPSNIIVSAADGAFRLVDLGRNYLYTHTITGGTGAAPSYIAPEVRAGDGEIPRADLYSLGRLLTLFGTGVESGEWVVPDVFHMRAPQLARFLEDLVDAVPERRLLIFSDPGRRDFSYLRLKAAFLAELELVRAAERDSGELRVESGWRALRELARPLAGDPGREWRLWRHRRRRGTAATDGSRQPLATWLLGWSLLSALVWALTNFTVLTWLSRDLNLSWDNRLIELAQHLGGTPDGLPIVDSWRHADYAVPDWRANLPARMVGLSYAIAAPKYYQMLFSGLTPLAVGRGSGSLSRLALVTEAAMRIMAVVPCGLVLAITLVEPRWWPINSAIGQILTWLANVITLAYVRAVIARSRRLGLTTVPEDDSKITGLAAFTQWSPTSMFYAVAVLTIGLLLYLGFLHDVYVYALAVTSTNLVLFYVIKCGLGGPLVRVAIVRACLTAERIGRLGGR</sequence>
<keyword evidence="9" id="KW-0812">Transmembrane</keyword>
<evidence type="ECO:0000256" key="6">
    <source>
        <dbReference type="ARBA" id="ARBA00022840"/>
    </source>
</evidence>
<keyword evidence="2 11" id="KW-0723">Serine/threonine-protein kinase</keyword>
<evidence type="ECO:0000256" key="5">
    <source>
        <dbReference type="ARBA" id="ARBA00022777"/>
    </source>
</evidence>
<evidence type="ECO:0000256" key="8">
    <source>
        <dbReference type="ARBA" id="ARBA00048679"/>
    </source>
</evidence>
<dbReference type="EC" id="2.7.11.1" evidence="1"/>
<organism evidence="11 12">
    <name type="scientific">Kitasatospora setae (strain ATCC 33774 / DSM 43861 / JCM 3304 / KCC A-0304 / NBRC 14216 / KM-6054)</name>
    <name type="common">Streptomyces setae</name>
    <dbReference type="NCBI Taxonomy" id="452652"/>
    <lineage>
        <taxon>Bacteria</taxon>
        <taxon>Bacillati</taxon>
        <taxon>Actinomycetota</taxon>
        <taxon>Actinomycetes</taxon>
        <taxon>Kitasatosporales</taxon>
        <taxon>Streptomycetaceae</taxon>
        <taxon>Kitasatospora</taxon>
    </lineage>
</organism>
<feature type="transmembrane region" description="Helical" evidence="9">
    <location>
        <begin position="635"/>
        <end position="653"/>
    </location>
</feature>
<keyword evidence="12" id="KW-1185">Reference proteome</keyword>
<feature type="transmembrane region" description="Helical" evidence="9">
    <location>
        <begin position="706"/>
        <end position="732"/>
    </location>
</feature>
<feature type="transmembrane region" description="Helical" evidence="9">
    <location>
        <begin position="521"/>
        <end position="544"/>
    </location>
</feature>
<keyword evidence="5 11" id="KW-0418">Kinase</keyword>
<dbReference type="GO" id="GO:0005524">
    <property type="term" value="F:ATP binding"/>
    <property type="evidence" value="ECO:0007669"/>
    <property type="project" value="UniProtKB-KW"/>
</dbReference>
<name>E4NKD0_KITSK</name>
<evidence type="ECO:0000313" key="11">
    <source>
        <dbReference type="EMBL" id="BAJ32738.1"/>
    </source>
</evidence>
<evidence type="ECO:0000256" key="1">
    <source>
        <dbReference type="ARBA" id="ARBA00012513"/>
    </source>
</evidence>
<dbReference type="PROSITE" id="PS50011">
    <property type="entry name" value="PROTEIN_KINASE_DOM"/>
    <property type="match status" value="1"/>
</dbReference>
<dbReference type="Proteomes" id="UP000007076">
    <property type="component" value="Chromosome"/>
</dbReference>
<evidence type="ECO:0000256" key="4">
    <source>
        <dbReference type="ARBA" id="ARBA00022741"/>
    </source>
</evidence>
<keyword evidence="4" id="KW-0547">Nucleotide-binding</keyword>
<keyword evidence="3" id="KW-0808">Transferase</keyword>
<evidence type="ECO:0000256" key="3">
    <source>
        <dbReference type="ARBA" id="ARBA00022679"/>
    </source>
</evidence>
<comment type="catalytic activity">
    <reaction evidence="7">
        <text>L-threonyl-[protein] + ATP = O-phospho-L-threonyl-[protein] + ADP + H(+)</text>
        <dbReference type="Rhea" id="RHEA:46608"/>
        <dbReference type="Rhea" id="RHEA-COMP:11060"/>
        <dbReference type="Rhea" id="RHEA-COMP:11605"/>
        <dbReference type="ChEBI" id="CHEBI:15378"/>
        <dbReference type="ChEBI" id="CHEBI:30013"/>
        <dbReference type="ChEBI" id="CHEBI:30616"/>
        <dbReference type="ChEBI" id="CHEBI:61977"/>
        <dbReference type="ChEBI" id="CHEBI:456216"/>
        <dbReference type="EC" id="2.7.11.1"/>
    </reaction>
</comment>
<dbReference type="HOGENOM" id="CLU_357074_0_0_11"/>
<dbReference type="AlphaFoldDB" id="E4NKD0"/>
<dbReference type="PANTHER" id="PTHR24363:SF0">
    <property type="entry name" value="SERINE_THREONINE KINASE LIKE DOMAIN CONTAINING 1"/>
    <property type="match status" value="1"/>
</dbReference>
<evidence type="ECO:0000256" key="9">
    <source>
        <dbReference type="SAM" id="Phobius"/>
    </source>
</evidence>
<dbReference type="InterPro" id="IPR000719">
    <property type="entry name" value="Prot_kinase_dom"/>
</dbReference>
<keyword evidence="9" id="KW-0472">Membrane</keyword>
<evidence type="ECO:0000256" key="2">
    <source>
        <dbReference type="ARBA" id="ARBA00022527"/>
    </source>
</evidence>
<dbReference type="PANTHER" id="PTHR24363">
    <property type="entry name" value="SERINE/THREONINE PROTEIN KINASE"/>
    <property type="match status" value="1"/>
</dbReference>
<dbReference type="PATRIC" id="fig|452652.3.peg.7008"/>
<feature type="transmembrane region" description="Helical" evidence="9">
    <location>
        <begin position="665"/>
        <end position="685"/>
    </location>
</feature>
<keyword evidence="6" id="KW-0067">ATP-binding</keyword>
<dbReference type="KEGG" id="ksk:KSE_69800"/>
<reference evidence="11 12" key="1">
    <citation type="journal article" date="2010" name="DNA Res.">
        <title>Genome sequence of Kitasatospora setae NBRC 14216T: an evolutionary snapshot of the family Streptomycetaceae.</title>
        <authorList>
            <person name="Ichikawa N."/>
            <person name="Oguchi A."/>
            <person name="Ikeda H."/>
            <person name="Ishikawa J."/>
            <person name="Kitani S."/>
            <person name="Watanabe Y."/>
            <person name="Nakamura S."/>
            <person name="Katano Y."/>
            <person name="Kishi E."/>
            <person name="Sasagawa M."/>
            <person name="Ankai A."/>
            <person name="Fukui S."/>
            <person name="Hashimoto Y."/>
            <person name="Kamata S."/>
            <person name="Otoguro M."/>
            <person name="Tanikawa S."/>
            <person name="Nihira T."/>
            <person name="Horinouchi S."/>
            <person name="Ohnishi Y."/>
            <person name="Hayakawa M."/>
            <person name="Kuzuyama T."/>
            <person name="Arisawa A."/>
            <person name="Nomoto F."/>
            <person name="Miura H."/>
            <person name="Takahashi Y."/>
            <person name="Fujita N."/>
        </authorList>
    </citation>
    <scope>NUCLEOTIDE SEQUENCE [LARGE SCALE GENOMIC DNA]</scope>
    <source>
        <strain evidence="12">ATCC 33774 / DSM 43861 / JCM 3304 / KCC A-0304 / NBRC 14216 / KM-6054</strain>
    </source>
</reference>
<dbReference type="STRING" id="452652.KSE_69800"/>
<dbReference type="SUPFAM" id="SSF56112">
    <property type="entry name" value="Protein kinase-like (PK-like)"/>
    <property type="match status" value="1"/>
</dbReference>
<feature type="domain" description="Protein kinase" evidence="10">
    <location>
        <begin position="188"/>
        <end position="457"/>
    </location>
</feature>
<dbReference type="RefSeq" id="WP_014140029.1">
    <property type="nucleotide sequence ID" value="NC_016109.1"/>
</dbReference>
<comment type="catalytic activity">
    <reaction evidence="8">
        <text>L-seryl-[protein] + ATP = O-phospho-L-seryl-[protein] + ADP + H(+)</text>
        <dbReference type="Rhea" id="RHEA:17989"/>
        <dbReference type="Rhea" id="RHEA-COMP:9863"/>
        <dbReference type="Rhea" id="RHEA-COMP:11604"/>
        <dbReference type="ChEBI" id="CHEBI:15378"/>
        <dbReference type="ChEBI" id="CHEBI:29999"/>
        <dbReference type="ChEBI" id="CHEBI:30616"/>
        <dbReference type="ChEBI" id="CHEBI:83421"/>
        <dbReference type="ChEBI" id="CHEBI:456216"/>
        <dbReference type="EC" id="2.7.11.1"/>
    </reaction>
</comment>
<evidence type="ECO:0000259" key="10">
    <source>
        <dbReference type="PROSITE" id="PS50011"/>
    </source>
</evidence>
<keyword evidence="9" id="KW-1133">Transmembrane helix</keyword>
<protein>
    <recommendedName>
        <fullName evidence="1">non-specific serine/threonine protein kinase</fullName>
        <ecNumber evidence="1">2.7.11.1</ecNumber>
    </recommendedName>
</protein>
<dbReference type="EMBL" id="AP010968">
    <property type="protein sequence ID" value="BAJ32738.1"/>
    <property type="molecule type" value="Genomic_DNA"/>
</dbReference>